<dbReference type="Proteomes" id="UP000483765">
    <property type="component" value="Unassembled WGS sequence"/>
</dbReference>
<gene>
    <name evidence="1" type="ORF">GLP18_07625</name>
</gene>
<proteinExistence type="predicted"/>
<accession>A0A6L8MYK6</accession>
<evidence type="ECO:0000313" key="2">
    <source>
        <dbReference type="Proteomes" id="UP000483765"/>
    </source>
</evidence>
<evidence type="ECO:0000313" key="1">
    <source>
        <dbReference type="EMBL" id="MYN70089.1"/>
    </source>
</evidence>
<comment type="caution">
    <text evidence="1">The sequence shown here is derived from an EMBL/GenBank/DDBJ whole genome shotgun (WGS) entry which is preliminary data.</text>
</comment>
<dbReference type="GeneID" id="78826217"/>
<protein>
    <submittedName>
        <fullName evidence="1">Uncharacterized protein</fullName>
    </submittedName>
</protein>
<sequence length="48" mass="5760">MKRQSARVELFPLKKEDILAYLDDKEILVNDYFKTYLAHPAYQEVVEK</sequence>
<dbReference type="RefSeq" id="WP_153309001.1">
    <property type="nucleotide sequence ID" value="NZ_WNXH01000012.1"/>
</dbReference>
<name>A0A6L8MYK6_STRSU</name>
<dbReference type="AlphaFoldDB" id="A0A6L8MYK6"/>
<dbReference type="EMBL" id="WNXH01000012">
    <property type="protein sequence ID" value="MYN70089.1"/>
    <property type="molecule type" value="Genomic_DNA"/>
</dbReference>
<reference evidence="1 2" key="1">
    <citation type="submission" date="2019-11" db="EMBL/GenBank/DDBJ databases">
        <title>Divergent Streptococcus suis from cattle.</title>
        <authorList>
            <person name="Williamson C."/>
        </authorList>
    </citation>
    <scope>NUCLEOTIDE SEQUENCE [LARGE SCALE GENOMIC DNA]</scope>
    <source>
        <strain evidence="1 2">10-36905</strain>
    </source>
</reference>
<organism evidence="1 2">
    <name type="scientific">Streptococcus suis</name>
    <dbReference type="NCBI Taxonomy" id="1307"/>
    <lineage>
        <taxon>Bacteria</taxon>
        <taxon>Bacillati</taxon>
        <taxon>Bacillota</taxon>
        <taxon>Bacilli</taxon>
        <taxon>Lactobacillales</taxon>
        <taxon>Streptococcaceae</taxon>
        <taxon>Streptococcus</taxon>
    </lineage>
</organism>